<evidence type="ECO:0000313" key="14">
    <source>
        <dbReference type="EMBL" id="OFE13069.1"/>
    </source>
</evidence>
<dbReference type="PROSITE" id="PS50192">
    <property type="entry name" value="T_SNARE"/>
    <property type="match status" value="1"/>
</dbReference>
<feature type="domain" description="Methyl-accepting transducer" evidence="11">
    <location>
        <begin position="265"/>
        <end position="501"/>
    </location>
</feature>
<dbReference type="Pfam" id="PF00015">
    <property type="entry name" value="MCPsignal"/>
    <property type="match status" value="1"/>
</dbReference>
<dbReference type="GO" id="GO:0007165">
    <property type="term" value="P:signal transduction"/>
    <property type="evidence" value="ECO:0007669"/>
    <property type="project" value="UniProtKB-KW"/>
</dbReference>
<feature type="domain" description="T-SNARE coiled-coil homology" evidence="12">
    <location>
        <begin position="452"/>
        <end position="514"/>
    </location>
</feature>
<evidence type="ECO:0000259" key="11">
    <source>
        <dbReference type="PROSITE" id="PS50111"/>
    </source>
</evidence>
<keyword evidence="5 10" id="KW-1133">Transmembrane helix</keyword>
<dbReference type="GO" id="GO:0006935">
    <property type="term" value="P:chemotaxis"/>
    <property type="evidence" value="ECO:0007669"/>
    <property type="project" value="UniProtKB-KW"/>
</dbReference>
<dbReference type="STRING" id="1524254.PHACT_07890"/>
<keyword evidence="15" id="KW-1185">Reference proteome</keyword>
<dbReference type="InterPro" id="IPR000727">
    <property type="entry name" value="T_SNARE_dom"/>
</dbReference>
<evidence type="ECO:0000256" key="7">
    <source>
        <dbReference type="ARBA" id="ARBA00023224"/>
    </source>
</evidence>
<evidence type="ECO:0000256" key="6">
    <source>
        <dbReference type="ARBA" id="ARBA00023136"/>
    </source>
</evidence>
<sequence>MNSIQTRLMSVIVGGIALLLVVSIAAIWSLTGKVTEYRDLIDTQVQQERDIHNLNLNFKIQVQEWKNVLLRGQDRNRRDEYWGRFTNLHEEIQSRALSLVNAMAPGAARNSVQSFQRSHQQLLAQYQNGLNAFNATGMNHSAGDEAVSGIDREPTALLQQAADTISTQNETIATELSRSSQQVAGLALVAVLCVALIILLATWQTIKRGFIRPLQQIMDMIHKLSEGNFSQSLASSRKDELGNLTRDLAFMQSQIAGIIGSVQSTSDELNTASADINQSASEISRHTGDTEVCTDQVAAAITEMTQTVQEVAGNANNVAASAEQVSKASGEGMAIMDRTIAAMNELSGEVDHVSNAMARLEEDTAAIGTVLDVIKGIAEQTNLLALNAAIEAARAGEQGRGFAVVADEVRALASRTQDSTAEIQRMIETVQSGAAQASSAMRKGQERTLSTVDLAHASGKSLTEVSQAITHIKDMITQIATAAEEQTYATEEINKNVINVVDLVQASRRSAQHSTQTANTLDETSAKMTQLVRKFVV</sequence>
<evidence type="ECO:0000256" key="4">
    <source>
        <dbReference type="ARBA" id="ARBA00022692"/>
    </source>
</evidence>
<dbReference type="PROSITE" id="PS50885">
    <property type="entry name" value="HAMP"/>
    <property type="match status" value="1"/>
</dbReference>
<keyword evidence="2" id="KW-0145">Chemotaxis</keyword>
<dbReference type="InterPro" id="IPR003660">
    <property type="entry name" value="HAMP_dom"/>
</dbReference>
<dbReference type="PROSITE" id="PS50111">
    <property type="entry name" value="CHEMOTAXIS_TRANSDUC_2"/>
    <property type="match status" value="1"/>
</dbReference>
<dbReference type="GO" id="GO:0005886">
    <property type="term" value="C:plasma membrane"/>
    <property type="evidence" value="ECO:0007669"/>
    <property type="project" value="UniProtKB-SubCell"/>
</dbReference>
<feature type="domain" description="HAMP" evidence="13">
    <location>
        <begin position="208"/>
        <end position="260"/>
    </location>
</feature>
<dbReference type="PANTHER" id="PTHR32089">
    <property type="entry name" value="METHYL-ACCEPTING CHEMOTAXIS PROTEIN MCPB"/>
    <property type="match status" value="1"/>
</dbReference>
<keyword evidence="6 10" id="KW-0472">Membrane</keyword>
<evidence type="ECO:0000259" key="13">
    <source>
        <dbReference type="PROSITE" id="PS50885"/>
    </source>
</evidence>
<comment type="subcellular location">
    <subcellularLocation>
        <location evidence="1">Cell inner membrane</location>
        <topology evidence="1">Multi-pass membrane protein</topology>
    </subcellularLocation>
</comment>
<dbReference type="CDD" id="cd11386">
    <property type="entry name" value="MCP_signal"/>
    <property type="match status" value="1"/>
</dbReference>
<proteinExistence type="inferred from homology"/>
<accession>A0A1E8CKV5</accession>
<keyword evidence="3" id="KW-1003">Cell membrane</keyword>
<feature type="transmembrane region" description="Helical" evidence="10">
    <location>
        <begin position="183"/>
        <end position="203"/>
    </location>
</feature>
<dbReference type="InterPro" id="IPR004089">
    <property type="entry name" value="MCPsignal_dom"/>
</dbReference>
<evidence type="ECO:0000259" key="12">
    <source>
        <dbReference type="PROSITE" id="PS50192"/>
    </source>
</evidence>
<dbReference type="OrthoDB" id="2489132at2"/>
<keyword evidence="7 9" id="KW-0807">Transducer</keyword>
<dbReference type="Pfam" id="PF00672">
    <property type="entry name" value="HAMP"/>
    <property type="match status" value="1"/>
</dbReference>
<keyword evidence="4 10" id="KW-0812">Transmembrane</keyword>
<dbReference type="CDD" id="cd06225">
    <property type="entry name" value="HAMP"/>
    <property type="match status" value="1"/>
</dbReference>
<comment type="similarity">
    <text evidence="8">Belongs to the methyl-accepting chemotaxis (MCP) protein family.</text>
</comment>
<evidence type="ECO:0000256" key="9">
    <source>
        <dbReference type="PROSITE-ProRule" id="PRU00284"/>
    </source>
</evidence>
<keyword evidence="3" id="KW-0997">Cell inner membrane</keyword>
<dbReference type="Proteomes" id="UP000175669">
    <property type="component" value="Unassembled WGS sequence"/>
</dbReference>
<evidence type="ECO:0000256" key="10">
    <source>
        <dbReference type="SAM" id="Phobius"/>
    </source>
</evidence>
<dbReference type="PANTHER" id="PTHR32089:SF120">
    <property type="entry name" value="METHYL-ACCEPTING CHEMOTAXIS PROTEIN TLPQ"/>
    <property type="match status" value="1"/>
</dbReference>
<dbReference type="SUPFAM" id="SSF58104">
    <property type="entry name" value="Methyl-accepting chemotaxis protein (MCP) signaling domain"/>
    <property type="match status" value="1"/>
</dbReference>
<dbReference type="GO" id="GO:0004888">
    <property type="term" value="F:transmembrane signaling receptor activity"/>
    <property type="evidence" value="ECO:0007669"/>
    <property type="project" value="InterPro"/>
</dbReference>
<dbReference type="FunFam" id="1.10.287.950:FF:000001">
    <property type="entry name" value="Methyl-accepting chemotaxis sensory transducer"/>
    <property type="match status" value="1"/>
</dbReference>
<evidence type="ECO:0000256" key="2">
    <source>
        <dbReference type="ARBA" id="ARBA00022500"/>
    </source>
</evidence>
<dbReference type="Gene3D" id="1.10.287.950">
    <property type="entry name" value="Methyl-accepting chemotaxis protein"/>
    <property type="match status" value="1"/>
</dbReference>
<dbReference type="AlphaFoldDB" id="A0A1E8CKV5"/>
<evidence type="ECO:0000256" key="8">
    <source>
        <dbReference type="ARBA" id="ARBA00029447"/>
    </source>
</evidence>
<gene>
    <name evidence="14" type="ORF">PHACT_07890</name>
</gene>
<evidence type="ECO:0000256" key="1">
    <source>
        <dbReference type="ARBA" id="ARBA00004429"/>
    </source>
</evidence>
<dbReference type="SMART" id="SM00283">
    <property type="entry name" value="MA"/>
    <property type="match status" value="1"/>
</dbReference>
<dbReference type="InterPro" id="IPR004090">
    <property type="entry name" value="Chemotax_Me-accpt_rcpt"/>
</dbReference>
<name>A0A1E8CKV5_9GAMM</name>
<comment type="caution">
    <text evidence="14">The sequence shown here is derived from an EMBL/GenBank/DDBJ whole genome shotgun (WGS) entry which is preliminary data.</text>
</comment>
<dbReference type="PRINTS" id="PR00260">
    <property type="entry name" value="CHEMTRNSDUCR"/>
</dbReference>
<feature type="transmembrane region" description="Helical" evidence="10">
    <location>
        <begin position="6"/>
        <end position="28"/>
    </location>
</feature>
<evidence type="ECO:0000256" key="5">
    <source>
        <dbReference type="ARBA" id="ARBA00022989"/>
    </source>
</evidence>
<dbReference type="EMBL" id="MASR01000001">
    <property type="protein sequence ID" value="OFE13069.1"/>
    <property type="molecule type" value="Genomic_DNA"/>
</dbReference>
<reference evidence="15" key="1">
    <citation type="submission" date="2016-07" db="EMBL/GenBank/DDBJ databases">
        <authorList>
            <person name="Florea S."/>
            <person name="Webb J.S."/>
            <person name="Jaromczyk J."/>
            <person name="Schardl C.L."/>
        </authorList>
    </citation>
    <scope>NUCLEOTIDE SEQUENCE [LARGE SCALE GENOMIC DNA]</scope>
    <source>
        <strain evidence="15">KCTC 42131</strain>
    </source>
</reference>
<dbReference type="SMART" id="SM00304">
    <property type="entry name" value="HAMP"/>
    <property type="match status" value="1"/>
</dbReference>
<protein>
    <submittedName>
        <fullName evidence="14">Chemotaxis protein</fullName>
    </submittedName>
</protein>
<evidence type="ECO:0000256" key="3">
    <source>
        <dbReference type="ARBA" id="ARBA00022519"/>
    </source>
</evidence>
<evidence type="ECO:0000313" key="15">
    <source>
        <dbReference type="Proteomes" id="UP000175669"/>
    </source>
</evidence>
<dbReference type="RefSeq" id="WP_070116680.1">
    <property type="nucleotide sequence ID" value="NZ_CAXATG010000001.1"/>
</dbReference>
<organism evidence="14 15">
    <name type="scientific">Pseudohongiella acticola</name>
    <dbReference type="NCBI Taxonomy" id="1524254"/>
    <lineage>
        <taxon>Bacteria</taxon>
        <taxon>Pseudomonadati</taxon>
        <taxon>Pseudomonadota</taxon>
        <taxon>Gammaproteobacteria</taxon>
        <taxon>Pseudomonadales</taxon>
        <taxon>Pseudohongiellaceae</taxon>
        <taxon>Pseudohongiella</taxon>
    </lineage>
</organism>